<organism evidence="13 14">
    <name type="scientific">Candidatus Woesebacteria bacterium RIFCSPHIGHO2_01_FULL_39_28</name>
    <dbReference type="NCBI Taxonomy" id="1802496"/>
    <lineage>
        <taxon>Bacteria</taxon>
        <taxon>Candidatus Woeseibacteriota</taxon>
    </lineage>
</organism>
<dbReference type="AlphaFoldDB" id="A0A1F7YFK7"/>
<dbReference type="PANTHER" id="PTHR33693">
    <property type="entry name" value="TYPE-5 URACIL-DNA GLYCOSYLASE"/>
    <property type="match status" value="1"/>
</dbReference>
<evidence type="ECO:0000256" key="5">
    <source>
        <dbReference type="ARBA" id="ARBA00022485"/>
    </source>
</evidence>
<evidence type="ECO:0000256" key="3">
    <source>
        <dbReference type="ARBA" id="ARBA00012030"/>
    </source>
</evidence>
<keyword evidence="10" id="KW-0411">Iron-sulfur</keyword>
<dbReference type="GO" id="GO:0051539">
    <property type="term" value="F:4 iron, 4 sulfur cluster binding"/>
    <property type="evidence" value="ECO:0007669"/>
    <property type="project" value="UniProtKB-KW"/>
</dbReference>
<evidence type="ECO:0000313" key="13">
    <source>
        <dbReference type="EMBL" id="OGM26042.1"/>
    </source>
</evidence>
<dbReference type="Gene3D" id="3.40.470.10">
    <property type="entry name" value="Uracil-DNA glycosylase-like domain"/>
    <property type="match status" value="1"/>
</dbReference>
<reference evidence="13 14" key="1">
    <citation type="journal article" date="2016" name="Nat. Commun.">
        <title>Thousands of microbial genomes shed light on interconnected biogeochemical processes in an aquifer system.</title>
        <authorList>
            <person name="Anantharaman K."/>
            <person name="Brown C.T."/>
            <person name="Hug L.A."/>
            <person name="Sharon I."/>
            <person name="Castelle C.J."/>
            <person name="Probst A.J."/>
            <person name="Thomas B.C."/>
            <person name="Singh A."/>
            <person name="Wilkins M.J."/>
            <person name="Karaoz U."/>
            <person name="Brodie E.L."/>
            <person name="Williams K.H."/>
            <person name="Hubbard S.S."/>
            <person name="Banfield J.F."/>
        </authorList>
    </citation>
    <scope>NUCLEOTIDE SEQUENCE [LARGE SCALE GENOMIC DNA]</scope>
</reference>
<dbReference type="SMART" id="SM00986">
    <property type="entry name" value="UDG"/>
    <property type="match status" value="1"/>
</dbReference>
<dbReference type="SUPFAM" id="SSF52141">
    <property type="entry name" value="Uracil-DNA glycosylase-like"/>
    <property type="match status" value="1"/>
</dbReference>
<keyword evidence="5" id="KW-0004">4Fe-4S</keyword>
<dbReference type="InterPro" id="IPR051536">
    <property type="entry name" value="UDG_Type-4/5"/>
</dbReference>
<dbReference type="GO" id="GO:0004844">
    <property type="term" value="F:uracil DNA N-glycosylase activity"/>
    <property type="evidence" value="ECO:0007669"/>
    <property type="project" value="UniProtKB-EC"/>
</dbReference>
<sequence>MTKKEQLNELRQKMVGDKNLPLKKEATNLVFGDGNPEAKILAVGEAPGYWEDKKGLPFVGNAGKLLDQLLSSIDLSREKNVYITNVIHHRPPENRDPLPEEIVAYSPYLDKIIEIIDPKIIITLGRFSMGKFLPGARISSIHGKPQMVNFKGKNFMIIPMYHPAAALRNGEVMRQTKEDFLKLPEILKEVNKLEIKQMELV</sequence>
<evidence type="ECO:0000259" key="12">
    <source>
        <dbReference type="SMART" id="SM00986"/>
    </source>
</evidence>
<comment type="catalytic activity">
    <reaction evidence="1">
        <text>Hydrolyzes single-stranded DNA or mismatched double-stranded DNA and polynucleotides, releasing free uracil.</text>
        <dbReference type="EC" id="3.2.2.27"/>
    </reaction>
</comment>
<evidence type="ECO:0000256" key="7">
    <source>
        <dbReference type="ARBA" id="ARBA00022763"/>
    </source>
</evidence>
<evidence type="ECO:0000313" key="14">
    <source>
        <dbReference type="Proteomes" id="UP000178851"/>
    </source>
</evidence>
<dbReference type="Pfam" id="PF03167">
    <property type="entry name" value="UDG"/>
    <property type="match status" value="1"/>
</dbReference>
<dbReference type="EC" id="3.2.2.27" evidence="3"/>
<dbReference type="GO" id="GO:0046872">
    <property type="term" value="F:metal ion binding"/>
    <property type="evidence" value="ECO:0007669"/>
    <property type="project" value="UniProtKB-KW"/>
</dbReference>
<accession>A0A1F7YFK7</accession>
<evidence type="ECO:0000256" key="1">
    <source>
        <dbReference type="ARBA" id="ARBA00001400"/>
    </source>
</evidence>
<evidence type="ECO:0000256" key="11">
    <source>
        <dbReference type="ARBA" id="ARBA00023204"/>
    </source>
</evidence>
<keyword evidence="7" id="KW-0227">DNA damage</keyword>
<dbReference type="CDD" id="cd10030">
    <property type="entry name" value="UDG-F4_TTUDGA_SPO1dp_like"/>
    <property type="match status" value="1"/>
</dbReference>
<evidence type="ECO:0000256" key="10">
    <source>
        <dbReference type="ARBA" id="ARBA00023014"/>
    </source>
</evidence>
<dbReference type="PANTHER" id="PTHR33693:SF1">
    <property type="entry name" value="TYPE-4 URACIL-DNA GLYCOSYLASE"/>
    <property type="match status" value="1"/>
</dbReference>
<dbReference type="GO" id="GO:0006281">
    <property type="term" value="P:DNA repair"/>
    <property type="evidence" value="ECO:0007669"/>
    <property type="project" value="UniProtKB-KW"/>
</dbReference>
<protein>
    <recommendedName>
        <fullName evidence="4">Type-4 uracil-DNA glycosylase</fullName>
        <ecNumber evidence="3">3.2.2.27</ecNumber>
    </recommendedName>
</protein>
<evidence type="ECO:0000256" key="6">
    <source>
        <dbReference type="ARBA" id="ARBA00022723"/>
    </source>
</evidence>
<proteinExistence type="inferred from homology"/>
<dbReference type="InterPro" id="IPR005273">
    <property type="entry name" value="Ura-DNA_glyco_family4"/>
</dbReference>
<dbReference type="SMART" id="SM00987">
    <property type="entry name" value="UreE_C"/>
    <property type="match status" value="1"/>
</dbReference>
<keyword evidence="6" id="KW-0479">Metal-binding</keyword>
<comment type="similarity">
    <text evidence="2">Belongs to the uracil-DNA glycosylase (UDG) superfamily. Type 4 (UDGa) family.</text>
</comment>
<comment type="caution">
    <text evidence="13">The sequence shown here is derived from an EMBL/GenBank/DDBJ whole genome shotgun (WGS) entry which is preliminary data.</text>
</comment>
<name>A0A1F7YFK7_9BACT</name>
<dbReference type="EMBL" id="MGGI01000017">
    <property type="protein sequence ID" value="OGM26042.1"/>
    <property type="molecule type" value="Genomic_DNA"/>
</dbReference>
<feature type="domain" description="Uracil-DNA glycosylase-like" evidence="12">
    <location>
        <begin position="31"/>
        <end position="181"/>
    </location>
</feature>
<dbReference type="Proteomes" id="UP000178851">
    <property type="component" value="Unassembled WGS sequence"/>
</dbReference>
<keyword evidence="11" id="KW-0234">DNA repair</keyword>
<keyword evidence="8" id="KW-0378">Hydrolase</keyword>
<gene>
    <name evidence="13" type="ORF">A2627_05450</name>
</gene>
<dbReference type="NCBIfam" id="TIGR00758">
    <property type="entry name" value="UDG_fam4"/>
    <property type="match status" value="1"/>
</dbReference>
<keyword evidence="9" id="KW-0408">Iron</keyword>
<evidence type="ECO:0000256" key="9">
    <source>
        <dbReference type="ARBA" id="ARBA00023004"/>
    </source>
</evidence>
<evidence type="ECO:0000256" key="4">
    <source>
        <dbReference type="ARBA" id="ARBA00019403"/>
    </source>
</evidence>
<evidence type="ECO:0000256" key="2">
    <source>
        <dbReference type="ARBA" id="ARBA00006521"/>
    </source>
</evidence>
<evidence type="ECO:0000256" key="8">
    <source>
        <dbReference type="ARBA" id="ARBA00022801"/>
    </source>
</evidence>
<dbReference type="InterPro" id="IPR036895">
    <property type="entry name" value="Uracil-DNA_glycosylase-like_sf"/>
</dbReference>
<dbReference type="InterPro" id="IPR005122">
    <property type="entry name" value="Uracil-DNA_glycosylase-like"/>
</dbReference>